<feature type="compositionally biased region" description="Basic and acidic residues" evidence="2">
    <location>
        <begin position="948"/>
        <end position="968"/>
    </location>
</feature>
<gene>
    <name evidence="3" type="ORF">OS493_035903</name>
</gene>
<sequence length="1295" mass="151975">MDYIRRFSMEISAAFTEEKEIIEMMHREEVNDLIAKFEEDKEYMRNEFEFEKEDLLQGFQTQQVEKINEFQHERENMEAKQAKDRRLIERTLEMKYKEEKHDGDGLTRSSPDNDIYIKRIEHEDELRRVSDNFEIEKLELERKSDREKAELVQVFTNQAERMNANYDEEKNRIQLDHQKELEFKLEVTERLHSEKSDLERKRMIQQFEREITELQESLEISFKETLLEKQEAIDDLEKDKKELLNALQTERFSLAQVYNREVSLLTNPDQLTKEDVEVALIDEIAKLKQEHDDTLNEMEGQHKQKIEVIKRGQQPVKELEQKHRKETETLKKKFENEKERMEAEFRKEQFNLLKSFEFERNDLEQRYEEIINEKELEIQQREDDMRRVYEGELDELKSIVEKQREELEISKQKLGDLAGEMEEFLSEKNRIEERCHKENNQCQTLEQKIDKNLRAFEKNTKEAEALHQKEISQREEEFERQKSQLKEQLENEKLELQREIETLKARLDELQMASENVIVASNENIVESDLAENNAVDEERSYTPGVEESKPVGNKSPLEEIEEEEGPLEEKEGEEGPLENTEGEEEEEAQRNVKVEVNECLQKIRERLKKCIPDEEKNETLGDLQMSNKHMKDVINQAIVEIDKLSGNKDEYKDVSLGDQPTFSLEDQLLALEGIFKEGDADGKSEKSSKDQLNEKVKEILNNAQKFHELEKLKLKEEHQEEINKVLKELADEKRGRVQEALEALKKLQELDESGDRSLNDITLKATEEKGTITDLDHTKNDGRSKSTGRDSKENDARTDFVDELKREKEEMKRTIDELEKSFTKEKEELTEKLQTQHKEFVMSEEGEIIENLLKQKSTLEEAFNLERFYLSRLYYLEMKDELEDILCRKKEKMKRDFDRDKMDIILKYESDIADLHSLLSEKGEMELRLLQDRNEAMRKLLATQKRSTPEKGRTEERRKDTKRLEREKENLEVTIPLKKEIAELQNRRHQEHETAVANLKEAIDLIKDIMSSPPSIPQGEDQQLDRYSFVSEDPVRSDVATPVDKSSEGDLKPGKRLLLSEDEIRNKDELKVALENLVELVLNEDEDSVYESEATSGASSDLESEESGPTTVNGESDEGAFSGPESTDGDTLNIKKAQLDFAFNLERFNLGRVYYGEYRDSLKKAMKKLAKAKDSLRNKRKDLENEMLSGIKKLVDRAQFGEENMQVAKQDIDTQTADIKEAGITDHEDRTEDETDGKQLTEIQKEPDKTESMGGDDGAMEDPQGDIERAREEKKKGNFQGRRQHSRGNTCEIR</sequence>
<organism evidence="3 4">
    <name type="scientific">Desmophyllum pertusum</name>
    <dbReference type="NCBI Taxonomy" id="174260"/>
    <lineage>
        <taxon>Eukaryota</taxon>
        <taxon>Metazoa</taxon>
        <taxon>Cnidaria</taxon>
        <taxon>Anthozoa</taxon>
        <taxon>Hexacorallia</taxon>
        <taxon>Scleractinia</taxon>
        <taxon>Caryophylliina</taxon>
        <taxon>Caryophylliidae</taxon>
        <taxon>Desmophyllum</taxon>
    </lineage>
</organism>
<keyword evidence="4" id="KW-1185">Reference proteome</keyword>
<dbReference type="OrthoDB" id="5984700at2759"/>
<feature type="coiled-coil region" evidence="1">
    <location>
        <begin position="123"/>
        <end position="172"/>
    </location>
</feature>
<dbReference type="EMBL" id="MU826406">
    <property type="protein sequence ID" value="KAJ7376242.1"/>
    <property type="molecule type" value="Genomic_DNA"/>
</dbReference>
<evidence type="ECO:0000313" key="4">
    <source>
        <dbReference type="Proteomes" id="UP001163046"/>
    </source>
</evidence>
<proteinExistence type="predicted"/>
<feature type="region of interest" description="Disordered" evidence="2">
    <location>
        <begin position="1089"/>
        <end position="1132"/>
    </location>
</feature>
<feature type="region of interest" description="Disordered" evidence="2">
    <location>
        <begin position="752"/>
        <end position="800"/>
    </location>
</feature>
<feature type="compositionally biased region" description="Acidic residues" evidence="2">
    <location>
        <begin position="559"/>
        <end position="588"/>
    </location>
</feature>
<name>A0A9X0CU87_9CNID</name>
<accession>A0A9X0CU87</accession>
<feature type="compositionally biased region" description="Basic and acidic residues" evidence="2">
    <location>
        <begin position="1219"/>
        <end position="1252"/>
    </location>
</feature>
<feature type="compositionally biased region" description="Basic and acidic residues" evidence="2">
    <location>
        <begin position="1267"/>
        <end position="1277"/>
    </location>
</feature>
<evidence type="ECO:0000256" key="1">
    <source>
        <dbReference type="SAM" id="Coils"/>
    </source>
</evidence>
<feature type="compositionally biased region" description="Basic and acidic residues" evidence="2">
    <location>
        <begin position="1046"/>
        <end position="1055"/>
    </location>
</feature>
<evidence type="ECO:0000313" key="3">
    <source>
        <dbReference type="EMBL" id="KAJ7376242.1"/>
    </source>
</evidence>
<protein>
    <submittedName>
        <fullName evidence="3">Uncharacterized protein</fullName>
    </submittedName>
</protein>
<feature type="region of interest" description="Disordered" evidence="2">
    <location>
        <begin position="943"/>
        <end position="968"/>
    </location>
</feature>
<feature type="coiled-coil region" evidence="1">
    <location>
        <begin position="27"/>
        <end position="80"/>
    </location>
</feature>
<feature type="region of interest" description="Disordered" evidence="2">
    <location>
        <begin position="1213"/>
        <end position="1295"/>
    </location>
</feature>
<reference evidence="3" key="1">
    <citation type="submission" date="2023-01" db="EMBL/GenBank/DDBJ databases">
        <title>Genome assembly of the deep-sea coral Lophelia pertusa.</title>
        <authorList>
            <person name="Herrera S."/>
            <person name="Cordes E."/>
        </authorList>
    </citation>
    <scope>NUCLEOTIDE SEQUENCE</scope>
    <source>
        <strain evidence="3">USNM1676648</strain>
        <tissue evidence="3">Polyp</tissue>
    </source>
</reference>
<feature type="region of interest" description="Disordered" evidence="2">
    <location>
        <begin position="464"/>
        <end position="493"/>
    </location>
</feature>
<feature type="region of interest" description="Disordered" evidence="2">
    <location>
        <begin position="529"/>
        <end position="593"/>
    </location>
</feature>
<feature type="compositionally biased region" description="Polar residues" evidence="2">
    <location>
        <begin position="1094"/>
        <end position="1115"/>
    </location>
</feature>
<comment type="caution">
    <text evidence="3">The sequence shown here is derived from an EMBL/GenBank/DDBJ whole genome shotgun (WGS) entry which is preliminary data.</text>
</comment>
<feature type="compositionally biased region" description="Basic and acidic residues" evidence="2">
    <location>
        <begin position="766"/>
        <end position="800"/>
    </location>
</feature>
<evidence type="ECO:0000256" key="2">
    <source>
        <dbReference type="SAM" id="MobiDB-lite"/>
    </source>
</evidence>
<feature type="coiled-coil region" evidence="1">
    <location>
        <begin position="204"/>
        <end position="253"/>
    </location>
</feature>
<feature type="coiled-coil region" evidence="1">
    <location>
        <begin position="690"/>
        <end position="751"/>
    </location>
</feature>
<dbReference type="Proteomes" id="UP001163046">
    <property type="component" value="Unassembled WGS sequence"/>
</dbReference>
<feature type="region of interest" description="Disordered" evidence="2">
    <location>
        <begin position="1032"/>
        <end position="1055"/>
    </location>
</feature>
<feature type="coiled-coil region" evidence="1">
    <location>
        <begin position="1160"/>
        <end position="1194"/>
    </location>
</feature>
<keyword evidence="1" id="KW-0175">Coiled coil</keyword>